<dbReference type="Gene3D" id="3.10.310.40">
    <property type="match status" value="1"/>
</dbReference>
<dbReference type="KEGG" id="pya:PYCH_18420"/>
<dbReference type="AlphaFoldDB" id="F8AI29"/>
<proteinExistence type="predicted"/>
<evidence type="ECO:0000313" key="3">
    <source>
        <dbReference type="EMBL" id="AEH25497.1"/>
    </source>
</evidence>
<dbReference type="eggNOG" id="arCOG01565">
    <property type="taxonomic scope" value="Archaea"/>
</dbReference>
<dbReference type="Gene3D" id="3.90.1640.10">
    <property type="entry name" value="inorganic pyrophosphatase (n-terminal core)"/>
    <property type="match status" value="1"/>
</dbReference>
<dbReference type="SUPFAM" id="SSF64182">
    <property type="entry name" value="DHH phosphoesterases"/>
    <property type="match status" value="1"/>
</dbReference>
<feature type="domain" description="DHHA1" evidence="2">
    <location>
        <begin position="247"/>
        <end position="325"/>
    </location>
</feature>
<evidence type="ECO:0000259" key="1">
    <source>
        <dbReference type="Pfam" id="PF01368"/>
    </source>
</evidence>
<dbReference type="OrthoDB" id="350705at2157"/>
<dbReference type="Pfam" id="PF02272">
    <property type="entry name" value="DHHA1"/>
    <property type="match status" value="1"/>
</dbReference>
<dbReference type="InterPro" id="IPR038763">
    <property type="entry name" value="DHH_sf"/>
</dbReference>
<dbReference type="STRING" id="529709.PYCH_18420"/>
<dbReference type="InterPro" id="IPR051319">
    <property type="entry name" value="Oligoribo/pAp-PDE_c-di-AMP_PDE"/>
</dbReference>
<organism evidence="3 4">
    <name type="scientific">Pyrococcus yayanosii (strain CH1 / JCM 16557)</name>
    <dbReference type="NCBI Taxonomy" id="529709"/>
    <lineage>
        <taxon>Archaea</taxon>
        <taxon>Methanobacteriati</taxon>
        <taxon>Methanobacteriota</taxon>
        <taxon>Thermococci</taxon>
        <taxon>Thermococcales</taxon>
        <taxon>Thermococcaceae</taxon>
        <taxon>Pyrococcus</taxon>
    </lineage>
</organism>
<evidence type="ECO:0000313" key="4">
    <source>
        <dbReference type="Proteomes" id="UP000008386"/>
    </source>
</evidence>
<dbReference type="GeneID" id="10838403"/>
<sequence>MKGERKLKRFLLDLPRDTSMLLLCHHNADPDSLGSAIAFSRLLRWLGFERVRIGVAQSVASYAKRLLSLSDIEIVRNPHVEENVVFVFDTSSLEQLEPVILPEGAKVVVIDHHVEKDMPIRAEVRVVDSSRTSTAEIVWELFKKFRFHDELSARVLLAGITSDTANFRYANSKTFRTVGEILSLYDIPMGEIYALIAPVSDENIDSSKRMAILKACQRMEIHKFRRFVIVTSKVSAYEALVCKVFLQLGADVAIVGSEKDGVRISARAKEHLVRMGLHLGKLMEKVGPIIEGSGGGHAGAAGANGKGNLDEAMKFLVKEVQKFLKSATNR</sequence>
<dbReference type="GO" id="GO:0003676">
    <property type="term" value="F:nucleic acid binding"/>
    <property type="evidence" value="ECO:0007669"/>
    <property type="project" value="InterPro"/>
</dbReference>
<dbReference type="HOGENOM" id="CLU_070736_0_0_2"/>
<dbReference type="InterPro" id="IPR001667">
    <property type="entry name" value="DDH_dom"/>
</dbReference>
<feature type="domain" description="DDH" evidence="1">
    <location>
        <begin position="21"/>
        <end position="160"/>
    </location>
</feature>
<dbReference type="Pfam" id="PF01368">
    <property type="entry name" value="DHH"/>
    <property type="match status" value="1"/>
</dbReference>
<evidence type="ECO:0000259" key="2">
    <source>
        <dbReference type="Pfam" id="PF02272"/>
    </source>
</evidence>
<dbReference type="PANTHER" id="PTHR47618">
    <property type="entry name" value="BIFUNCTIONAL OLIGORIBONUCLEASE AND PAP PHOSPHATASE NRNA"/>
    <property type="match status" value="1"/>
</dbReference>
<gene>
    <name evidence="3" type="ordered locus">PYCH_18420</name>
</gene>
<accession>F8AI29</accession>
<name>F8AI29_PYRYC</name>
<dbReference type="RefSeq" id="WP_013906553.1">
    <property type="nucleotide sequence ID" value="NC_015680.1"/>
</dbReference>
<protein>
    <submittedName>
        <fullName evidence="3">DHH family</fullName>
    </submittedName>
</protein>
<dbReference type="Proteomes" id="UP000008386">
    <property type="component" value="Chromosome"/>
</dbReference>
<dbReference type="PANTHER" id="PTHR47618:SF1">
    <property type="entry name" value="BIFUNCTIONAL OLIGORIBONUCLEASE AND PAP PHOSPHATASE NRNA"/>
    <property type="match status" value="1"/>
</dbReference>
<keyword evidence="4" id="KW-1185">Reference proteome</keyword>
<reference evidence="3 4" key="1">
    <citation type="journal article" date="2011" name="J. Bacteriol.">
        <title>Complete genome sequence of the obligate piezophilic hyperthermophilic archaeon Pyrococcus yayanosii CH1.</title>
        <authorList>
            <person name="Jun X."/>
            <person name="Lupeng L."/>
            <person name="Minjuan X."/>
            <person name="Oger P."/>
            <person name="Fengping W."/>
            <person name="Jebbar M."/>
            <person name="Xiang X."/>
        </authorList>
    </citation>
    <scope>NUCLEOTIDE SEQUENCE [LARGE SCALE GENOMIC DNA]</scope>
    <source>
        <strain evidence="4">CH1 / JCM 16557</strain>
    </source>
</reference>
<dbReference type="InterPro" id="IPR003156">
    <property type="entry name" value="DHHA1_dom"/>
</dbReference>
<dbReference type="EMBL" id="CP002779">
    <property type="protein sequence ID" value="AEH25497.1"/>
    <property type="molecule type" value="Genomic_DNA"/>
</dbReference>